<comment type="subcellular location">
    <subcellularLocation>
        <location evidence="1">Nucleus</location>
    </subcellularLocation>
</comment>
<protein>
    <submittedName>
        <fullName evidence="8">UPF3 domain-containing protein</fullName>
    </submittedName>
</protein>
<feature type="region of interest" description="Disordered" evidence="5">
    <location>
        <begin position="75"/>
        <end position="109"/>
    </location>
</feature>
<dbReference type="GO" id="GO:0005730">
    <property type="term" value="C:nucleolus"/>
    <property type="evidence" value="ECO:0007669"/>
    <property type="project" value="TreeGrafter"/>
</dbReference>
<dbReference type="Proteomes" id="UP000887564">
    <property type="component" value="Unplaced"/>
</dbReference>
<comment type="similarity">
    <text evidence="2">Belongs to the RENT3 family.</text>
</comment>
<proteinExistence type="inferred from homology"/>
<dbReference type="InterPro" id="IPR012677">
    <property type="entry name" value="Nucleotide-bd_a/b_plait_sf"/>
</dbReference>
<organism evidence="7 8">
    <name type="scientific">Parascaris equorum</name>
    <name type="common">Equine roundworm</name>
    <dbReference type="NCBI Taxonomy" id="6256"/>
    <lineage>
        <taxon>Eukaryota</taxon>
        <taxon>Metazoa</taxon>
        <taxon>Ecdysozoa</taxon>
        <taxon>Nematoda</taxon>
        <taxon>Chromadorea</taxon>
        <taxon>Rhabditida</taxon>
        <taxon>Spirurina</taxon>
        <taxon>Ascaridomorpha</taxon>
        <taxon>Ascaridoidea</taxon>
        <taxon>Ascarididae</taxon>
        <taxon>Parascaris</taxon>
    </lineage>
</organism>
<dbReference type="PANTHER" id="PTHR13112">
    <property type="entry name" value="UPF3 REGULATOR OF NONSENSE TRANSCRIPTS-LIKE PROTEIN"/>
    <property type="match status" value="1"/>
</dbReference>
<dbReference type="PANTHER" id="PTHR13112:SF0">
    <property type="entry name" value="FI21285P1"/>
    <property type="match status" value="1"/>
</dbReference>
<dbReference type="InterPro" id="IPR035979">
    <property type="entry name" value="RBD_domain_sf"/>
</dbReference>
<evidence type="ECO:0000259" key="6">
    <source>
        <dbReference type="Pfam" id="PF03467"/>
    </source>
</evidence>
<name>A0A914RL65_PAREQ</name>
<dbReference type="Gene3D" id="3.30.70.330">
    <property type="match status" value="1"/>
</dbReference>
<evidence type="ECO:0000313" key="8">
    <source>
        <dbReference type="WBParaSite" id="PEQ_0000259201-mRNA-1"/>
    </source>
</evidence>
<dbReference type="GO" id="GO:0045727">
    <property type="term" value="P:positive regulation of translation"/>
    <property type="evidence" value="ECO:0007669"/>
    <property type="project" value="TreeGrafter"/>
</dbReference>
<evidence type="ECO:0000256" key="3">
    <source>
        <dbReference type="ARBA" id="ARBA00023161"/>
    </source>
</evidence>
<dbReference type="AlphaFoldDB" id="A0A914RL65"/>
<feature type="compositionally biased region" description="Basic and acidic residues" evidence="5">
    <location>
        <begin position="81"/>
        <end position="109"/>
    </location>
</feature>
<sequence>MTWKELQMQLDPLPETEFIQFVAVSVDAPKIAFPRAYFVFKNDEDIITFRDRFNGYVFIDSQGSESMGLVELAPNPKEKRRTREEERRARLQRLYDKEQREKAERNETKKITEFRNSKFERSALKEKSNDR</sequence>
<evidence type="ECO:0000256" key="2">
    <source>
        <dbReference type="ARBA" id="ARBA00005991"/>
    </source>
</evidence>
<dbReference type="WBParaSite" id="PEQ_0000259201-mRNA-1">
    <property type="protein sequence ID" value="PEQ_0000259201-mRNA-1"/>
    <property type="gene ID" value="PEQ_0000259201"/>
</dbReference>
<dbReference type="Pfam" id="PF03467">
    <property type="entry name" value="Smg4_UPF3"/>
    <property type="match status" value="1"/>
</dbReference>
<keyword evidence="3" id="KW-0866">Nonsense-mediated mRNA decay</keyword>
<keyword evidence="4" id="KW-0539">Nucleus</keyword>
<evidence type="ECO:0000256" key="5">
    <source>
        <dbReference type="SAM" id="MobiDB-lite"/>
    </source>
</evidence>
<reference evidence="8" key="1">
    <citation type="submission" date="2022-11" db="UniProtKB">
        <authorList>
            <consortium name="WormBaseParasite"/>
        </authorList>
    </citation>
    <scope>IDENTIFICATION</scope>
</reference>
<evidence type="ECO:0000313" key="7">
    <source>
        <dbReference type="Proteomes" id="UP000887564"/>
    </source>
</evidence>
<dbReference type="GO" id="GO:0005737">
    <property type="term" value="C:cytoplasm"/>
    <property type="evidence" value="ECO:0007669"/>
    <property type="project" value="TreeGrafter"/>
</dbReference>
<dbReference type="InterPro" id="IPR039722">
    <property type="entry name" value="Upf3"/>
</dbReference>
<evidence type="ECO:0000256" key="1">
    <source>
        <dbReference type="ARBA" id="ARBA00004123"/>
    </source>
</evidence>
<dbReference type="SUPFAM" id="SSF54928">
    <property type="entry name" value="RNA-binding domain, RBD"/>
    <property type="match status" value="1"/>
</dbReference>
<keyword evidence="7" id="KW-1185">Reference proteome</keyword>
<evidence type="ECO:0000256" key="4">
    <source>
        <dbReference type="ARBA" id="ARBA00023242"/>
    </source>
</evidence>
<dbReference type="GO" id="GO:0000184">
    <property type="term" value="P:nuclear-transcribed mRNA catabolic process, nonsense-mediated decay"/>
    <property type="evidence" value="ECO:0007669"/>
    <property type="project" value="UniProtKB-KW"/>
</dbReference>
<dbReference type="GO" id="GO:0003729">
    <property type="term" value="F:mRNA binding"/>
    <property type="evidence" value="ECO:0007669"/>
    <property type="project" value="TreeGrafter"/>
</dbReference>
<accession>A0A914RL65</accession>
<feature type="domain" description="UPF3" evidence="6">
    <location>
        <begin position="1"/>
        <end position="87"/>
    </location>
</feature>
<dbReference type="InterPro" id="IPR005120">
    <property type="entry name" value="UPF3_dom"/>
</dbReference>
<dbReference type="CDD" id="cd12455">
    <property type="entry name" value="RRM_like_Smg4_UPF3"/>
    <property type="match status" value="1"/>
</dbReference>